<evidence type="ECO:0000256" key="1">
    <source>
        <dbReference type="SAM" id="MobiDB-lite"/>
    </source>
</evidence>
<evidence type="ECO:0000313" key="2">
    <source>
        <dbReference type="EMBL" id="KAL3418030.1"/>
    </source>
</evidence>
<name>A0ABR4P3Z4_9HELO</name>
<protein>
    <submittedName>
        <fullName evidence="2">WD40 domain-containing protein</fullName>
    </submittedName>
</protein>
<keyword evidence="3" id="KW-1185">Reference proteome</keyword>
<gene>
    <name evidence="2" type="ORF">PVAG01_11040</name>
</gene>
<feature type="compositionally biased region" description="Basic and acidic residues" evidence="1">
    <location>
        <begin position="254"/>
        <end position="265"/>
    </location>
</feature>
<sequence length="265" mass="29271">MVLNHPISIKPAEKLEIWNEQVGASPNSRRFIQASQVACPPAAAPSPNADSNPKTGTTLMSFDKSGTILASRIEDMPTSVWIWDMDTKALRSLVIFHAPIARLYWHPSIPELLMVRCEGEENKAVAHLWKASWGTPKIINFKNHLPGGKIIGKSIIRWLNVEAKSPVLFFSDSQDFLLASISEPGDQEKLPWESPSTRDVSMSSKPDESSFNFTGMDENMSVQQGNIDVSMGDEDTMMGISDGSEGSEGADDTFQFRKFVEPRGS</sequence>
<dbReference type="SUPFAM" id="SSF82171">
    <property type="entry name" value="DPP6 N-terminal domain-like"/>
    <property type="match status" value="1"/>
</dbReference>
<reference evidence="2 3" key="1">
    <citation type="submission" date="2024-06" db="EMBL/GenBank/DDBJ databases">
        <title>Complete genome of Phlyctema vagabunda strain 19-DSS-EL-015.</title>
        <authorList>
            <person name="Fiorenzani C."/>
        </authorList>
    </citation>
    <scope>NUCLEOTIDE SEQUENCE [LARGE SCALE GENOMIC DNA]</scope>
    <source>
        <strain evidence="2 3">19-DSS-EL-015</strain>
    </source>
</reference>
<dbReference type="PANTHER" id="PTHR16220">
    <property type="entry name" value="WD REPEAT PROTEIN 8-RELATED"/>
    <property type="match status" value="1"/>
</dbReference>
<dbReference type="EMBL" id="JBFCZG010000010">
    <property type="protein sequence ID" value="KAL3418030.1"/>
    <property type="molecule type" value="Genomic_DNA"/>
</dbReference>
<feature type="region of interest" description="Disordered" evidence="1">
    <location>
        <begin position="230"/>
        <end position="265"/>
    </location>
</feature>
<organism evidence="2 3">
    <name type="scientific">Phlyctema vagabunda</name>
    <dbReference type="NCBI Taxonomy" id="108571"/>
    <lineage>
        <taxon>Eukaryota</taxon>
        <taxon>Fungi</taxon>
        <taxon>Dikarya</taxon>
        <taxon>Ascomycota</taxon>
        <taxon>Pezizomycotina</taxon>
        <taxon>Leotiomycetes</taxon>
        <taxon>Helotiales</taxon>
        <taxon>Dermateaceae</taxon>
        <taxon>Phlyctema</taxon>
    </lineage>
</organism>
<feature type="compositionally biased region" description="Polar residues" evidence="1">
    <location>
        <begin position="194"/>
        <end position="213"/>
    </location>
</feature>
<dbReference type="PANTHER" id="PTHR16220:SF0">
    <property type="entry name" value="WD REPEAT-CONTAINING PROTEIN WRAP73"/>
    <property type="match status" value="1"/>
</dbReference>
<dbReference type="InterPro" id="IPR052778">
    <property type="entry name" value="Centrosome-WD_assoc"/>
</dbReference>
<evidence type="ECO:0000313" key="3">
    <source>
        <dbReference type="Proteomes" id="UP001629113"/>
    </source>
</evidence>
<accession>A0ABR4P3Z4</accession>
<comment type="caution">
    <text evidence="2">The sequence shown here is derived from an EMBL/GenBank/DDBJ whole genome shotgun (WGS) entry which is preliminary data.</text>
</comment>
<dbReference type="Proteomes" id="UP001629113">
    <property type="component" value="Unassembled WGS sequence"/>
</dbReference>
<proteinExistence type="predicted"/>
<feature type="region of interest" description="Disordered" evidence="1">
    <location>
        <begin position="187"/>
        <end position="218"/>
    </location>
</feature>